<dbReference type="EMBL" id="JAUSUY010000011">
    <property type="protein sequence ID" value="MDT3427291.1"/>
    <property type="molecule type" value="Genomic_DNA"/>
</dbReference>
<gene>
    <name evidence="1" type="ORF">J2Z22_002842</name>
</gene>
<reference evidence="1 2" key="1">
    <citation type="submission" date="2023-07" db="EMBL/GenBank/DDBJ databases">
        <title>Genomic Encyclopedia of Type Strains, Phase IV (KMG-IV): sequencing the most valuable type-strain genomes for metagenomic binning, comparative biology and taxonomic classification.</title>
        <authorList>
            <person name="Goeker M."/>
        </authorList>
    </citation>
    <scope>NUCLEOTIDE SEQUENCE [LARGE SCALE GENOMIC DNA]</scope>
    <source>
        <strain evidence="1 2">T98</strain>
    </source>
</reference>
<organism evidence="1 2">
    <name type="scientific">Paenibacillus forsythiae</name>
    <dbReference type="NCBI Taxonomy" id="365616"/>
    <lineage>
        <taxon>Bacteria</taxon>
        <taxon>Bacillati</taxon>
        <taxon>Bacillota</taxon>
        <taxon>Bacilli</taxon>
        <taxon>Bacillales</taxon>
        <taxon>Paenibacillaceae</taxon>
        <taxon>Paenibacillus</taxon>
    </lineage>
</organism>
<comment type="caution">
    <text evidence="1">The sequence shown here is derived from an EMBL/GenBank/DDBJ whole genome shotgun (WGS) entry which is preliminary data.</text>
</comment>
<accession>A0ABU3HA00</accession>
<sequence>MQVTRTAYNDDLPKGDTLVYQYYLKPSGDTESLISASDHFAKQFTTNDTFTIRQVVTDSFGLRREFSRAFIVKKCLPVVGRIFPTSDTASTPTIISTMTPIMKWSYSNDGDE</sequence>
<name>A0ABU3HA00_9BACL</name>
<protein>
    <submittedName>
        <fullName evidence="1">Uncharacterized protein</fullName>
    </submittedName>
</protein>
<evidence type="ECO:0000313" key="1">
    <source>
        <dbReference type="EMBL" id="MDT3427291.1"/>
    </source>
</evidence>
<dbReference type="RefSeq" id="WP_156940532.1">
    <property type="nucleotide sequence ID" value="NZ_JAUSUY010000011.1"/>
</dbReference>
<dbReference type="Proteomes" id="UP001248709">
    <property type="component" value="Unassembled WGS sequence"/>
</dbReference>
<keyword evidence="2" id="KW-1185">Reference proteome</keyword>
<evidence type="ECO:0000313" key="2">
    <source>
        <dbReference type="Proteomes" id="UP001248709"/>
    </source>
</evidence>
<proteinExistence type="predicted"/>